<evidence type="ECO:0000313" key="6">
    <source>
        <dbReference type="EnsemblPlants" id="Kaladp0053s0560.1.v1.1"/>
    </source>
</evidence>
<proteinExistence type="inferred from homology"/>
<evidence type="ECO:0000259" key="5">
    <source>
        <dbReference type="Pfam" id="PF16135"/>
    </source>
</evidence>
<dbReference type="PANTHER" id="PTHR31413:SF15">
    <property type="entry name" value="NINJA-FAMILY PROTEIN"/>
    <property type="match status" value="1"/>
</dbReference>
<comment type="similarity">
    <text evidence="2 4">Belongs to the Ninja family.</text>
</comment>
<evidence type="ECO:0000256" key="4">
    <source>
        <dbReference type="RuleBase" id="RU369029"/>
    </source>
</evidence>
<dbReference type="GO" id="GO:0045892">
    <property type="term" value="P:negative regulation of DNA-templated transcription"/>
    <property type="evidence" value="ECO:0007669"/>
    <property type="project" value="TreeGrafter"/>
</dbReference>
<dbReference type="Gramene" id="Kaladp0053s0560.1.v1.1">
    <property type="protein sequence ID" value="Kaladp0053s0560.1.v1.1"/>
    <property type="gene ID" value="Kaladp0053s0560.v1.1"/>
</dbReference>
<dbReference type="Pfam" id="PF16135">
    <property type="entry name" value="TDBD"/>
    <property type="match status" value="1"/>
</dbReference>
<dbReference type="AlphaFoldDB" id="A0A7N0U5V4"/>
<dbReference type="Proteomes" id="UP000594263">
    <property type="component" value="Unplaced"/>
</dbReference>
<feature type="domain" description="Tify" evidence="5">
    <location>
        <begin position="335"/>
        <end position="366"/>
    </location>
</feature>
<keyword evidence="7" id="KW-1185">Reference proteome</keyword>
<organism evidence="6 7">
    <name type="scientific">Kalanchoe fedtschenkoi</name>
    <name type="common">Lavender scallops</name>
    <name type="synonym">South American air plant</name>
    <dbReference type="NCBI Taxonomy" id="63787"/>
    <lineage>
        <taxon>Eukaryota</taxon>
        <taxon>Viridiplantae</taxon>
        <taxon>Streptophyta</taxon>
        <taxon>Embryophyta</taxon>
        <taxon>Tracheophyta</taxon>
        <taxon>Spermatophyta</taxon>
        <taxon>Magnoliopsida</taxon>
        <taxon>eudicotyledons</taxon>
        <taxon>Gunneridae</taxon>
        <taxon>Pentapetalae</taxon>
        <taxon>Saxifragales</taxon>
        <taxon>Crassulaceae</taxon>
        <taxon>Kalanchoe</taxon>
    </lineage>
</organism>
<keyword evidence="3 4" id="KW-0539">Nucleus</keyword>
<comment type="function">
    <text evidence="4">Acts as a negative regulator of abscisic acid (ABA) response.</text>
</comment>
<dbReference type="GO" id="GO:0005634">
    <property type="term" value="C:nucleus"/>
    <property type="evidence" value="ECO:0007669"/>
    <property type="project" value="UniProtKB-SubCell"/>
</dbReference>
<dbReference type="InterPro" id="IPR031307">
    <property type="entry name" value="Ninja_fam"/>
</dbReference>
<evidence type="ECO:0000256" key="1">
    <source>
        <dbReference type="ARBA" id="ARBA00004123"/>
    </source>
</evidence>
<evidence type="ECO:0000256" key="3">
    <source>
        <dbReference type="ARBA" id="ARBA00023242"/>
    </source>
</evidence>
<reference evidence="6" key="1">
    <citation type="submission" date="2021-01" db="UniProtKB">
        <authorList>
            <consortium name="EnsemblPlants"/>
        </authorList>
    </citation>
    <scope>IDENTIFICATION</scope>
</reference>
<protein>
    <recommendedName>
        <fullName evidence="4">Ninja-family protein</fullName>
    </recommendedName>
    <alternativeName>
        <fullName evidence="4">ABI-binding protein</fullName>
    </alternativeName>
</protein>
<dbReference type="InterPro" id="IPR032308">
    <property type="entry name" value="TDBD"/>
</dbReference>
<name>A0A7N0U5V4_KALFE</name>
<comment type="subcellular location">
    <subcellularLocation>
        <location evidence="1 4">Nucleus</location>
    </subcellularLocation>
</comment>
<dbReference type="PANTHER" id="PTHR31413">
    <property type="entry name" value="AFP HOMOLOG 2"/>
    <property type="match status" value="1"/>
</dbReference>
<sequence>MAGCEKEVEVELSLGLGNNFQRESAKSLRPGSVEVENGCGGGLSGCDSAEMMTAAADRTDEIVGEAALRRLEARKKQQVRRGVFRNGGERQVMKSDVGVVYVLDDDDDDDRVQKKTKADFSVGAATGRRGCEIDLNKSDHVGSDLAPRFPMQYFPNAKGQLYLASGSRELGSCGGYGGFRPRQAAEKSGLTMPNRKELEEIDGGAVKVGSCCSSAISENSRICSQGGSISSSDCGSLSSQLKAPRHKAQAVAAIVDQGPNEQIPSSGLYTAERLSISMPAAATANVTRQPLVASQDRPVLPCVSLAQMPRVSTTGPGGTTVKGFLYRCTREEVCIVCVCHGYSFSPAKFVEHAGGVDVENPLRHITVIPSAPATKF</sequence>
<evidence type="ECO:0000256" key="2">
    <source>
        <dbReference type="ARBA" id="ARBA00006081"/>
    </source>
</evidence>
<dbReference type="GO" id="GO:0007165">
    <property type="term" value="P:signal transduction"/>
    <property type="evidence" value="ECO:0007669"/>
    <property type="project" value="InterPro"/>
</dbReference>
<evidence type="ECO:0000313" key="7">
    <source>
        <dbReference type="Proteomes" id="UP000594263"/>
    </source>
</evidence>
<accession>A0A7N0U5V4</accession>
<dbReference type="EnsemblPlants" id="Kaladp0053s0560.1.v1.1">
    <property type="protein sequence ID" value="Kaladp0053s0560.1.v1.1"/>
    <property type="gene ID" value="Kaladp0053s0560.v1.1"/>
</dbReference>